<gene>
    <name evidence="11" type="ORF">SAMN05444352_11331</name>
</gene>
<dbReference type="Gene3D" id="2.40.170.10">
    <property type="entry name" value="Porin, LamB type"/>
    <property type="match status" value="1"/>
</dbReference>
<comment type="subcellular location">
    <subcellularLocation>
        <location evidence="1">Cell outer membrane</location>
        <topology evidence="1">Multi-pass membrane protein</topology>
    </subcellularLocation>
</comment>
<dbReference type="Pfam" id="PF02264">
    <property type="entry name" value="LamB"/>
    <property type="match status" value="1"/>
</dbReference>
<evidence type="ECO:0000256" key="8">
    <source>
        <dbReference type="ARBA" id="ARBA00023136"/>
    </source>
</evidence>
<keyword evidence="6" id="KW-0406">Ion transport</keyword>
<keyword evidence="3" id="KW-0813">Transport</keyword>
<dbReference type="PANTHER" id="PTHR38762:SF1">
    <property type="entry name" value="CRYPTIC OUTER MEMBRANE PORIN BGLH-RELATED"/>
    <property type="match status" value="1"/>
</dbReference>
<evidence type="ECO:0000256" key="6">
    <source>
        <dbReference type="ARBA" id="ARBA00023065"/>
    </source>
</evidence>
<keyword evidence="5" id="KW-0812">Transmembrane</keyword>
<evidence type="ECO:0000256" key="1">
    <source>
        <dbReference type="ARBA" id="ARBA00004571"/>
    </source>
</evidence>
<dbReference type="GO" id="GO:0046930">
    <property type="term" value="C:pore complex"/>
    <property type="evidence" value="ECO:0007669"/>
    <property type="project" value="UniProtKB-KW"/>
</dbReference>
<name>A0A239GJY7_9PSED</name>
<evidence type="ECO:0000256" key="7">
    <source>
        <dbReference type="ARBA" id="ARBA00023114"/>
    </source>
</evidence>
<dbReference type="InterPro" id="IPR003192">
    <property type="entry name" value="Porin_LamB"/>
</dbReference>
<keyword evidence="10" id="KW-0732">Signal</keyword>
<keyword evidence="9" id="KW-0998">Cell outer membrane</keyword>
<dbReference type="InterPro" id="IPR050286">
    <property type="entry name" value="G_neg_Bact_CarbUptk_Porin"/>
</dbReference>
<evidence type="ECO:0000256" key="5">
    <source>
        <dbReference type="ARBA" id="ARBA00022692"/>
    </source>
</evidence>
<dbReference type="OrthoDB" id="106611at2"/>
<comment type="similarity">
    <text evidence="2">Belongs to the porin LamB (TC 1.B.3) family.</text>
</comment>
<dbReference type="EMBL" id="FZOL01000013">
    <property type="protein sequence ID" value="SNS69479.1"/>
    <property type="molecule type" value="Genomic_DNA"/>
</dbReference>
<dbReference type="PANTHER" id="PTHR38762">
    <property type="entry name" value="CRYPTIC OUTER MEMBRANE PORIN BGLH-RELATED"/>
    <property type="match status" value="1"/>
</dbReference>
<evidence type="ECO:0000256" key="3">
    <source>
        <dbReference type="ARBA" id="ARBA00022448"/>
    </source>
</evidence>
<evidence type="ECO:0000256" key="10">
    <source>
        <dbReference type="SAM" id="SignalP"/>
    </source>
</evidence>
<dbReference type="CDD" id="cd01346">
    <property type="entry name" value="Maltoporin-like"/>
    <property type="match status" value="1"/>
</dbReference>
<feature type="signal peptide" evidence="10">
    <location>
        <begin position="1"/>
        <end position="23"/>
    </location>
</feature>
<keyword evidence="8" id="KW-0472">Membrane</keyword>
<keyword evidence="4" id="KW-1134">Transmembrane beta strand</keyword>
<dbReference type="STRING" id="1215104.GCA_000730585_02209"/>
<dbReference type="GO" id="GO:0015774">
    <property type="term" value="P:polysaccharide transport"/>
    <property type="evidence" value="ECO:0007669"/>
    <property type="project" value="TreeGrafter"/>
</dbReference>
<dbReference type="AlphaFoldDB" id="A0A239GJY7"/>
<organism evidence="11 12">
    <name type="scientific">Pseudomonas japonica</name>
    <dbReference type="NCBI Taxonomy" id="256466"/>
    <lineage>
        <taxon>Bacteria</taxon>
        <taxon>Pseudomonadati</taxon>
        <taxon>Pseudomonadota</taxon>
        <taxon>Gammaproteobacteria</taxon>
        <taxon>Pseudomonadales</taxon>
        <taxon>Pseudomonadaceae</taxon>
        <taxon>Pseudomonas</taxon>
    </lineage>
</organism>
<dbReference type="RefSeq" id="WP_042126331.1">
    <property type="nucleotide sequence ID" value="NZ_FZOL01000013.1"/>
</dbReference>
<evidence type="ECO:0000256" key="9">
    <source>
        <dbReference type="ARBA" id="ARBA00023237"/>
    </source>
</evidence>
<evidence type="ECO:0000313" key="12">
    <source>
        <dbReference type="Proteomes" id="UP000198407"/>
    </source>
</evidence>
<dbReference type="SUPFAM" id="SSF56935">
    <property type="entry name" value="Porins"/>
    <property type="match status" value="1"/>
</dbReference>
<protein>
    <submittedName>
        <fullName evidence="11">Maltoporin</fullName>
    </submittedName>
</protein>
<dbReference type="InterPro" id="IPR036998">
    <property type="entry name" value="Porin_LamB_sf"/>
</dbReference>
<feature type="chain" id="PRO_5011282581" evidence="10">
    <location>
        <begin position="24"/>
        <end position="406"/>
    </location>
</feature>
<dbReference type="GO" id="GO:0015144">
    <property type="term" value="F:carbohydrate transmembrane transporter activity"/>
    <property type="evidence" value="ECO:0007669"/>
    <property type="project" value="TreeGrafter"/>
</dbReference>
<evidence type="ECO:0000256" key="4">
    <source>
        <dbReference type="ARBA" id="ARBA00022452"/>
    </source>
</evidence>
<keyword evidence="12" id="KW-1185">Reference proteome</keyword>
<dbReference type="GO" id="GO:0006811">
    <property type="term" value="P:monoatomic ion transport"/>
    <property type="evidence" value="ECO:0007669"/>
    <property type="project" value="UniProtKB-KW"/>
</dbReference>
<dbReference type="GO" id="GO:0015288">
    <property type="term" value="F:porin activity"/>
    <property type="evidence" value="ECO:0007669"/>
    <property type="project" value="UniProtKB-KW"/>
</dbReference>
<sequence length="406" mass="45128">MKLKFLTTLAGVSLATVVSPAYSLEFTGYFRTGVGGASSGGSQSCFQLPGSPSKYRLGNECEQLAELQLAQDLIKPGDGSTLSVEGMAQLFAGYGHSPQFTGEHGYSRMVQMYAQWRDMPVLNGGAFWAGRRYYRRNDIHISDYFYWNQSATGFGFDQVAIGDLTYSYVFSRKDNLFQEPYINRHDFNVGGFKSNSGGELEFGLSYLQRPDSRDAHSGWSVAAQHKQKGFLGGLNTFALQYGRGPGTALGYTGDPALDNGNQSWRAVEYFDWQLTPRFGGQFQVVYQKDRRPDGNDQDWLSLGVRPVYAFSEQFKLITELGRDQIDAPGGTRTLTKFTVAPTWSPAGPGFWQRPEIRLYYTHARWNQAAQRAANELAAGSALSESGAFGNALHGSNFGVQVEYWWK</sequence>
<proteinExistence type="inferred from homology"/>
<evidence type="ECO:0000313" key="11">
    <source>
        <dbReference type="EMBL" id="SNS69479.1"/>
    </source>
</evidence>
<dbReference type="Proteomes" id="UP000198407">
    <property type="component" value="Unassembled WGS sequence"/>
</dbReference>
<evidence type="ECO:0000256" key="2">
    <source>
        <dbReference type="ARBA" id="ARBA00007055"/>
    </source>
</evidence>
<keyword evidence="7" id="KW-0626">Porin</keyword>
<dbReference type="GO" id="GO:0009279">
    <property type="term" value="C:cell outer membrane"/>
    <property type="evidence" value="ECO:0007669"/>
    <property type="project" value="UniProtKB-SubCell"/>
</dbReference>
<accession>A0A239GJY7</accession>
<reference evidence="12" key="1">
    <citation type="submission" date="2017-06" db="EMBL/GenBank/DDBJ databases">
        <authorList>
            <person name="Varghese N."/>
            <person name="Submissions S."/>
        </authorList>
    </citation>
    <scope>NUCLEOTIDE SEQUENCE [LARGE SCALE GENOMIC DNA]</scope>
    <source>
        <strain evidence="12">DSM 22348</strain>
    </source>
</reference>